<protein>
    <recommendedName>
        <fullName evidence="3">Malonyl-CoA:ACP transacylase (MAT) domain-containing protein</fullName>
    </recommendedName>
</protein>
<dbReference type="AlphaFoldDB" id="A0A8E2E1M8"/>
<dbReference type="InterPro" id="IPR014043">
    <property type="entry name" value="Acyl_transferase_dom"/>
</dbReference>
<evidence type="ECO:0000256" key="1">
    <source>
        <dbReference type="ARBA" id="ARBA00022450"/>
    </source>
</evidence>
<name>A0A8E2E1M8_9PEZI</name>
<dbReference type="PANTHER" id="PTHR43775:SF37">
    <property type="entry name" value="SI:DKEY-61P9.11"/>
    <property type="match status" value="1"/>
</dbReference>
<evidence type="ECO:0000256" key="2">
    <source>
        <dbReference type="ARBA" id="ARBA00022553"/>
    </source>
</evidence>
<dbReference type="InterPro" id="IPR016036">
    <property type="entry name" value="Malonyl_transacylase_ACP-bd"/>
</dbReference>
<sequence length="94" mass="10128">DRTPGAIMAVELSSSEVEPLLAGFTNGEVQLICISSPSSVTASGDEPAILILGESLKYHNIFHRKLSVNAAHHSKHMTLMSDDLSKRTLKVAQK</sequence>
<evidence type="ECO:0000259" key="3">
    <source>
        <dbReference type="Pfam" id="PF00698"/>
    </source>
</evidence>
<dbReference type="PANTHER" id="PTHR43775">
    <property type="entry name" value="FATTY ACID SYNTHASE"/>
    <property type="match status" value="1"/>
</dbReference>
<evidence type="ECO:0000313" key="5">
    <source>
        <dbReference type="Proteomes" id="UP000250266"/>
    </source>
</evidence>
<dbReference type="SUPFAM" id="SSF55048">
    <property type="entry name" value="Probable ACP-binding domain of malonyl-CoA ACP transacylase"/>
    <property type="match status" value="1"/>
</dbReference>
<keyword evidence="2" id="KW-0597">Phosphoprotein</keyword>
<dbReference type="GO" id="GO:0006633">
    <property type="term" value="P:fatty acid biosynthetic process"/>
    <property type="evidence" value="ECO:0007669"/>
    <property type="project" value="TreeGrafter"/>
</dbReference>
<feature type="non-terminal residue" evidence="4">
    <location>
        <position position="1"/>
    </location>
</feature>
<accession>A0A8E2E1M8</accession>
<dbReference type="GO" id="GO:0004312">
    <property type="term" value="F:fatty acid synthase activity"/>
    <property type="evidence" value="ECO:0007669"/>
    <property type="project" value="TreeGrafter"/>
</dbReference>
<organism evidence="4 5">
    <name type="scientific">Lepidopterella palustris CBS 459.81</name>
    <dbReference type="NCBI Taxonomy" id="1314670"/>
    <lineage>
        <taxon>Eukaryota</taxon>
        <taxon>Fungi</taxon>
        <taxon>Dikarya</taxon>
        <taxon>Ascomycota</taxon>
        <taxon>Pezizomycotina</taxon>
        <taxon>Dothideomycetes</taxon>
        <taxon>Pleosporomycetidae</taxon>
        <taxon>Mytilinidiales</taxon>
        <taxon>Argynnaceae</taxon>
        <taxon>Lepidopterella</taxon>
    </lineage>
</organism>
<gene>
    <name evidence="4" type="ORF">K432DRAFT_266517</name>
</gene>
<dbReference type="Proteomes" id="UP000250266">
    <property type="component" value="Unassembled WGS sequence"/>
</dbReference>
<dbReference type="GO" id="GO:0044550">
    <property type="term" value="P:secondary metabolite biosynthetic process"/>
    <property type="evidence" value="ECO:0007669"/>
    <property type="project" value="TreeGrafter"/>
</dbReference>
<keyword evidence="5" id="KW-1185">Reference proteome</keyword>
<dbReference type="InterPro" id="IPR050091">
    <property type="entry name" value="PKS_NRPS_Biosynth_Enz"/>
</dbReference>
<keyword evidence="1" id="KW-0596">Phosphopantetheine</keyword>
<dbReference type="EMBL" id="KV745281">
    <property type="protein sequence ID" value="OCK75721.1"/>
    <property type="molecule type" value="Genomic_DNA"/>
</dbReference>
<dbReference type="Gene3D" id="3.40.366.10">
    <property type="entry name" value="Malonyl-Coenzyme A Acyl Carrier Protein, domain 2"/>
    <property type="match status" value="1"/>
</dbReference>
<dbReference type="Pfam" id="PF00698">
    <property type="entry name" value="Acyl_transf_1"/>
    <property type="match status" value="1"/>
</dbReference>
<reference evidence="4 5" key="1">
    <citation type="journal article" date="2016" name="Nat. Commun.">
        <title>Ectomycorrhizal ecology is imprinted in the genome of the dominant symbiotic fungus Cenococcum geophilum.</title>
        <authorList>
            <consortium name="DOE Joint Genome Institute"/>
            <person name="Peter M."/>
            <person name="Kohler A."/>
            <person name="Ohm R.A."/>
            <person name="Kuo A."/>
            <person name="Krutzmann J."/>
            <person name="Morin E."/>
            <person name="Arend M."/>
            <person name="Barry K.W."/>
            <person name="Binder M."/>
            <person name="Choi C."/>
            <person name="Clum A."/>
            <person name="Copeland A."/>
            <person name="Grisel N."/>
            <person name="Haridas S."/>
            <person name="Kipfer T."/>
            <person name="LaButti K."/>
            <person name="Lindquist E."/>
            <person name="Lipzen A."/>
            <person name="Maire R."/>
            <person name="Meier B."/>
            <person name="Mihaltcheva S."/>
            <person name="Molinier V."/>
            <person name="Murat C."/>
            <person name="Poggeler S."/>
            <person name="Quandt C.A."/>
            <person name="Sperisen C."/>
            <person name="Tritt A."/>
            <person name="Tisserant E."/>
            <person name="Crous P.W."/>
            <person name="Henrissat B."/>
            <person name="Nehls U."/>
            <person name="Egli S."/>
            <person name="Spatafora J.W."/>
            <person name="Grigoriev I.V."/>
            <person name="Martin F.M."/>
        </authorList>
    </citation>
    <scope>NUCLEOTIDE SEQUENCE [LARGE SCALE GENOMIC DNA]</scope>
    <source>
        <strain evidence="4 5">CBS 459.81</strain>
    </source>
</reference>
<proteinExistence type="predicted"/>
<evidence type="ECO:0000313" key="4">
    <source>
        <dbReference type="EMBL" id="OCK75721.1"/>
    </source>
</evidence>
<dbReference type="InterPro" id="IPR001227">
    <property type="entry name" value="Ac_transferase_dom_sf"/>
</dbReference>
<dbReference type="OrthoDB" id="329835at2759"/>
<feature type="domain" description="Malonyl-CoA:ACP transacylase (MAT)" evidence="3">
    <location>
        <begin position="3"/>
        <end position="93"/>
    </location>
</feature>
<feature type="non-terminal residue" evidence="4">
    <location>
        <position position="94"/>
    </location>
</feature>